<dbReference type="Pfam" id="PF02223">
    <property type="entry name" value="Thymidylate_kin"/>
    <property type="match status" value="1"/>
</dbReference>
<dbReference type="GO" id="GO:0005524">
    <property type="term" value="F:ATP binding"/>
    <property type="evidence" value="ECO:0007669"/>
    <property type="project" value="UniProtKB-UniRule"/>
</dbReference>
<evidence type="ECO:0000256" key="11">
    <source>
        <dbReference type="ARBA" id="ARBA00057735"/>
    </source>
</evidence>
<dbReference type="NCBIfam" id="TIGR00041">
    <property type="entry name" value="DTMP_kinase"/>
    <property type="match status" value="1"/>
</dbReference>
<dbReference type="InterPro" id="IPR039430">
    <property type="entry name" value="Thymidylate_kin-like_dom"/>
</dbReference>
<dbReference type="FunFam" id="3.40.50.300:FF:000225">
    <property type="entry name" value="Thymidylate kinase"/>
    <property type="match status" value="1"/>
</dbReference>
<comment type="catalytic activity">
    <reaction evidence="10 12">
        <text>dTMP + ATP = dTDP + ADP</text>
        <dbReference type="Rhea" id="RHEA:13517"/>
        <dbReference type="ChEBI" id="CHEBI:30616"/>
        <dbReference type="ChEBI" id="CHEBI:58369"/>
        <dbReference type="ChEBI" id="CHEBI:63528"/>
        <dbReference type="ChEBI" id="CHEBI:456216"/>
        <dbReference type="EC" id="2.7.4.9"/>
    </reaction>
</comment>
<evidence type="ECO:0000256" key="8">
    <source>
        <dbReference type="ARBA" id="ARBA00022840"/>
    </source>
</evidence>
<sequence>MRRGRFISVEGPEGAGKTTQVEVIARTLRGLGHEVLVTREPGGTPLGETVRSLLLGPGGEALSAEAEALLFAASRAQHVRDVIKPALAAGQDVVCDRFTDSSIAYQGGGLGLDQSALGALQEFATGGVRPDLKILLDLPVETGLARRMRGVNSVNHVDRRDIAFHHRVRDAYHRLVATAPSTWIVIDASRPVPEVSEAVRHAVMRRSEVVTAT</sequence>
<evidence type="ECO:0000259" key="13">
    <source>
        <dbReference type="Pfam" id="PF02223"/>
    </source>
</evidence>
<accession>A0A6J4U767</accession>
<dbReference type="EMBL" id="CADCWH010000006">
    <property type="protein sequence ID" value="CAA9540027.1"/>
    <property type="molecule type" value="Genomic_DNA"/>
</dbReference>
<keyword evidence="4 12" id="KW-0808">Transferase</keyword>
<keyword evidence="7 12" id="KW-0418">Kinase</keyword>
<keyword evidence="6 12" id="KW-0547">Nucleotide-binding</keyword>
<organism evidence="14">
    <name type="scientific">uncultured Thermomicrobiales bacterium</name>
    <dbReference type="NCBI Taxonomy" id="1645740"/>
    <lineage>
        <taxon>Bacteria</taxon>
        <taxon>Pseudomonadati</taxon>
        <taxon>Thermomicrobiota</taxon>
        <taxon>Thermomicrobia</taxon>
        <taxon>Thermomicrobiales</taxon>
        <taxon>environmental samples</taxon>
    </lineage>
</organism>
<evidence type="ECO:0000256" key="2">
    <source>
        <dbReference type="ARBA" id="ARBA00012980"/>
    </source>
</evidence>
<dbReference type="PANTHER" id="PTHR10344">
    <property type="entry name" value="THYMIDYLATE KINASE"/>
    <property type="match status" value="1"/>
</dbReference>
<keyword evidence="5 12" id="KW-0545">Nucleotide biosynthesis</keyword>
<feature type="binding site" evidence="12">
    <location>
        <begin position="11"/>
        <end position="18"/>
    </location>
    <ligand>
        <name>ATP</name>
        <dbReference type="ChEBI" id="CHEBI:30616"/>
    </ligand>
</feature>
<dbReference type="PROSITE" id="PS01331">
    <property type="entry name" value="THYMIDYLATE_KINASE"/>
    <property type="match status" value="1"/>
</dbReference>
<dbReference type="InterPro" id="IPR018095">
    <property type="entry name" value="Thymidylate_kin_CS"/>
</dbReference>
<dbReference type="GO" id="GO:0006233">
    <property type="term" value="P:dTDP biosynthetic process"/>
    <property type="evidence" value="ECO:0007669"/>
    <property type="project" value="InterPro"/>
</dbReference>
<name>A0A6J4U767_9BACT</name>
<dbReference type="EC" id="2.7.4.9" evidence="2 12"/>
<dbReference type="GO" id="GO:0006227">
    <property type="term" value="P:dUDP biosynthetic process"/>
    <property type="evidence" value="ECO:0007669"/>
    <property type="project" value="TreeGrafter"/>
</dbReference>
<evidence type="ECO:0000256" key="9">
    <source>
        <dbReference type="ARBA" id="ARBA00029962"/>
    </source>
</evidence>
<evidence type="ECO:0000256" key="1">
    <source>
        <dbReference type="ARBA" id="ARBA00009776"/>
    </source>
</evidence>
<dbReference type="GO" id="GO:0004798">
    <property type="term" value="F:dTMP kinase activity"/>
    <property type="evidence" value="ECO:0007669"/>
    <property type="project" value="UniProtKB-UniRule"/>
</dbReference>
<dbReference type="PANTHER" id="PTHR10344:SF4">
    <property type="entry name" value="UMP-CMP KINASE 2, MITOCHONDRIAL"/>
    <property type="match status" value="1"/>
</dbReference>
<evidence type="ECO:0000256" key="5">
    <source>
        <dbReference type="ARBA" id="ARBA00022727"/>
    </source>
</evidence>
<dbReference type="InterPro" id="IPR027417">
    <property type="entry name" value="P-loop_NTPase"/>
</dbReference>
<dbReference type="CDD" id="cd01672">
    <property type="entry name" value="TMPK"/>
    <property type="match status" value="1"/>
</dbReference>
<dbReference type="AlphaFoldDB" id="A0A6J4U767"/>
<proteinExistence type="inferred from homology"/>
<evidence type="ECO:0000256" key="12">
    <source>
        <dbReference type="HAMAP-Rule" id="MF_00165"/>
    </source>
</evidence>
<evidence type="ECO:0000256" key="4">
    <source>
        <dbReference type="ARBA" id="ARBA00022679"/>
    </source>
</evidence>
<feature type="domain" description="Thymidylate kinase-like" evidence="13">
    <location>
        <begin position="9"/>
        <end position="198"/>
    </location>
</feature>
<dbReference type="InterPro" id="IPR018094">
    <property type="entry name" value="Thymidylate_kinase"/>
</dbReference>
<dbReference type="SUPFAM" id="SSF52540">
    <property type="entry name" value="P-loop containing nucleoside triphosphate hydrolases"/>
    <property type="match status" value="1"/>
</dbReference>
<evidence type="ECO:0000313" key="14">
    <source>
        <dbReference type="EMBL" id="CAA9540027.1"/>
    </source>
</evidence>
<comment type="similarity">
    <text evidence="1 12">Belongs to the thymidylate kinase family.</text>
</comment>
<gene>
    <name evidence="12" type="primary">tmk</name>
    <name evidence="14" type="ORF">AVDCRST_MAG70-24</name>
</gene>
<protein>
    <recommendedName>
        <fullName evidence="3 12">Thymidylate kinase</fullName>
        <ecNumber evidence="2 12">2.7.4.9</ecNumber>
    </recommendedName>
    <alternativeName>
        <fullName evidence="9 12">dTMP kinase</fullName>
    </alternativeName>
</protein>
<dbReference type="HAMAP" id="MF_00165">
    <property type="entry name" value="Thymidylate_kinase"/>
    <property type="match status" value="1"/>
</dbReference>
<keyword evidence="8 12" id="KW-0067">ATP-binding</keyword>
<dbReference type="GO" id="GO:0006235">
    <property type="term" value="P:dTTP biosynthetic process"/>
    <property type="evidence" value="ECO:0007669"/>
    <property type="project" value="UniProtKB-UniRule"/>
</dbReference>
<reference evidence="14" key="1">
    <citation type="submission" date="2020-02" db="EMBL/GenBank/DDBJ databases">
        <authorList>
            <person name="Meier V. D."/>
        </authorList>
    </citation>
    <scope>NUCLEOTIDE SEQUENCE</scope>
    <source>
        <strain evidence="14">AVDCRST_MAG70</strain>
    </source>
</reference>
<dbReference type="GO" id="GO:0005829">
    <property type="term" value="C:cytosol"/>
    <property type="evidence" value="ECO:0007669"/>
    <property type="project" value="TreeGrafter"/>
</dbReference>
<evidence type="ECO:0000256" key="3">
    <source>
        <dbReference type="ARBA" id="ARBA00017144"/>
    </source>
</evidence>
<evidence type="ECO:0000256" key="7">
    <source>
        <dbReference type="ARBA" id="ARBA00022777"/>
    </source>
</evidence>
<evidence type="ECO:0000256" key="10">
    <source>
        <dbReference type="ARBA" id="ARBA00048743"/>
    </source>
</evidence>
<evidence type="ECO:0000256" key="6">
    <source>
        <dbReference type="ARBA" id="ARBA00022741"/>
    </source>
</evidence>
<comment type="function">
    <text evidence="11 12">Phosphorylation of dTMP to form dTDP in both de novo and salvage pathways of dTTP synthesis.</text>
</comment>
<dbReference type="Gene3D" id="3.40.50.300">
    <property type="entry name" value="P-loop containing nucleotide triphosphate hydrolases"/>
    <property type="match status" value="1"/>
</dbReference>